<organism evidence="2 3">
    <name type="scientific">Paracoccus fontiphilus</name>
    <dbReference type="NCBI Taxonomy" id="1815556"/>
    <lineage>
        <taxon>Bacteria</taxon>
        <taxon>Pseudomonadati</taxon>
        <taxon>Pseudomonadota</taxon>
        <taxon>Alphaproteobacteria</taxon>
        <taxon>Rhodobacterales</taxon>
        <taxon>Paracoccaceae</taxon>
        <taxon>Paracoccus</taxon>
    </lineage>
</organism>
<evidence type="ECO:0000256" key="1">
    <source>
        <dbReference type="SAM" id="Phobius"/>
    </source>
</evidence>
<dbReference type="InterPro" id="IPR016035">
    <property type="entry name" value="Acyl_Trfase/lysoPLipase"/>
</dbReference>
<keyword evidence="1" id="KW-1133">Transmembrane helix</keyword>
<gene>
    <name evidence="2" type="ORF">ACFOD7_14550</name>
</gene>
<feature type="transmembrane region" description="Helical" evidence="1">
    <location>
        <begin position="141"/>
        <end position="160"/>
    </location>
</feature>
<sequence length="748" mass="80758">MGVSGHIRRESAKHPSCSEEIGNALEHAWCPVLCSVLFSLALAVPDPSHEALTSVIENTWRDTAGMVAAGATLVMFLFLPAILHSAARHALHTPRHFGPHCRLVEPIILAWVGRLPLIAAIAALVHILAGQDDITTFARGAILVVLPVLLFFVLTGLHVFGQGRWRDGRTGRLLAPLWGLYRRVEALGERYHVAVCVAAAVLLLVIGIHPPIAAWLGPITVAALFVAVAAMALAGLTRMSSRFSYGRIPLILAVVGLGVAATGRTGSAVFLAAMLIYGLACFIHPGKASRGERGLALVLLLTAAAISFWAFRNHRVCPSLAGCNLIAGVAAPAPQEFRSSFTAWQAARPPDQANTPIHFIAAEGGGLFAAYYTAMYLAKRSDAEGEDFARSVFAISGVSGGSVGAAAFWAIRHSGICAVPDAAPDCHQQKVREMLARDYLSPVLARLFTWDLLDTVLPVSSLDATWRLERATQLERELVRHAGPSGSGLAQGLASSWTPPAQVPALFLNATRVESGNRIIQSPFATAQSPFYPDLPLRIEPDGGGDITVATGAFISARFPGVTAPARILVDGGVRQFVDGGYFDNSGIETIHDLLRRLPDDAPWRNIRVIMLTTLKNAEPYRPCATVAPPGPLDEPYRPCAPDRMQGPLGAPVTTFLGAWHSRMQMSRHRAADYWDTTRRQLNSDQAVPIVQYLLPLNGHNYTVSWYLNQNTFCGIEKDLNDLLLEGYRQRKLSHRAQALNGEGPRCQ</sequence>
<dbReference type="SUPFAM" id="SSF52151">
    <property type="entry name" value="FabD/lysophospholipase-like"/>
    <property type="match status" value="1"/>
</dbReference>
<feature type="transmembrane region" description="Helical" evidence="1">
    <location>
        <begin position="191"/>
        <end position="209"/>
    </location>
</feature>
<feature type="transmembrane region" description="Helical" evidence="1">
    <location>
        <begin position="267"/>
        <end position="283"/>
    </location>
</feature>
<feature type="transmembrane region" description="Helical" evidence="1">
    <location>
        <begin position="295"/>
        <end position="311"/>
    </location>
</feature>
<keyword evidence="3" id="KW-1185">Reference proteome</keyword>
<evidence type="ECO:0000313" key="2">
    <source>
        <dbReference type="EMBL" id="MFC3169269.1"/>
    </source>
</evidence>
<comment type="caution">
    <text evidence="2">The sequence shown here is derived from an EMBL/GenBank/DDBJ whole genome shotgun (WGS) entry which is preliminary data.</text>
</comment>
<keyword evidence="1" id="KW-0812">Transmembrane</keyword>
<keyword evidence="1" id="KW-0472">Membrane</keyword>
<reference evidence="3" key="1">
    <citation type="journal article" date="2019" name="Int. J. Syst. Evol. Microbiol.">
        <title>The Global Catalogue of Microorganisms (GCM) 10K type strain sequencing project: providing services to taxonomists for standard genome sequencing and annotation.</title>
        <authorList>
            <consortium name="The Broad Institute Genomics Platform"/>
            <consortium name="The Broad Institute Genome Sequencing Center for Infectious Disease"/>
            <person name="Wu L."/>
            <person name="Ma J."/>
        </authorList>
    </citation>
    <scope>NUCLEOTIDE SEQUENCE [LARGE SCALE GENOMIC DNA]</scope>
    <source>
        <strain evidence="3">KCTC 52239</strain>
    </source>
</reference>
<evidence type="ECO:0000313" key="3">
    <source>
        <dbReference type="Proteomes" id="UP001595557"/>
    </source>
</evidence>
<feature type="transmembrane region" description="Helical" evidence="1">
    <location>
        <begin position="215"/>
        <end position="236"/>
    </location>
</feature>
<feature type="transmembrane region" description="Helical" evidence="1">
    <location>
        <begin position="108"/>
        <end position="129"/>
    </location>
</feature>
<name>A0ABV7IFS9_9RHOB</name>
<proteinExistence type="predicted"/>
<dbReference type="EMBL" id="JBHRTE010000059">
    <property type="protein sequence ID" value="MFC3169269.1"/>
    <property type="molecule type" value="Genomic_DNA"/>
</dbReference>
<dbReference type="Proteomes" id="UP001595557">
    <property type="component" value="Unassembled WGS sequence"/>
</dbReference>
<accession>A0ABV7IFS9</accession>
<feature type="transmembrane region" description="Helical" evidence="1">
    <location>
        <begin position="64"/>
        <end position="87"/>
    </location>
</feature>
<feature type="transmembrane region" description="Helical" evidence="1">
    <location>
        <begin position="243"/>
        <end position="261"/>
    </location>
</feature>
<dbReference type="RefSeq" id="WP_207464542.1">
    <property type="nucleotide sequence ID" value="NZ_JAFNAW010000001.1"/>
</dbReference>
<protein>
    <submittedName>
        <fullName evidence="2">Patatin-like phospholipase family protein</fullName>
    </submittedName>
</protein>